<accession>A0A0P6WAK4</accession>
<dbReference type="GO" id="GO:0030497">
    <property type="term" value="P:fatty acid elongation"/>
    <property type="evidence" value="ECO:0007669"/>
    <property type="project" value="TreeGrafter"/>
</dbReference>
<evidence type="ECO:0000256" key="2">
    <source>
        <dbReference type="RuleBase" id="RU000363"/>
    </source>
</evidence>
<evidence type="ECO:0000313" key="3">
    <source>
        <dbReference type="EMBL" id="KPL51554.1"/>
    </source>
</evidence>
<dbReference type="RefSeq" id="WP_054357716.1">
    <property type="nucleotide sequence ID" value="NZ_LJYW01000001.1"/>
</dbReference>
<dbReference type="GO" id="GO:0047936">
    <property type="term" value="F:glucose 1-dehydrogenase [NAD(P)+] activity"/>
    <property type="evidence" value="ECO:0007669"/>
    <property type="project" value="UniProtKB-EC"/>
</dbReference>
<dbReference type="Proteomes" id="UP000048984">
    <property type="component" value="Unassembled WGS sequence"/>
</dbReference>
<dbReference type="PANTHER" id="PTHR42760:SF40">
    <property type="entry name" value="3-OXOACYL-[ACYL-CARRIER-PROTEIN] REDUCTASE, CHLOROPLASTIC"/>
    <property type="match status" value="1"/>
</dbReference>
<keyword evidence="3" id="KW-0560">Oxidoreductase</keyword>
<gene>
    <name evidence="3" type="ORF">ABB55_04335</name>
</gene>
<dbReference type="Pfam" id="PF00106">
    <property type="entry name" value="adh_short"/>
    <property type="match status" value="1"/>
</dbReference>
<dbReference type="PRINTS" id="PR00081">
    <property type="entry name" value="GDHRDH"/>
</dbReference>
<organism evidence="3 4">
    <name type="scientific">Prosthecodimorpha hirschii</name>
    <dbReference type="NCBI Taxonomy" id="665126"/>
    <lineage>
        <taxon>Bacteria</taxon>
        <taxon>Pseudomonadati</taxon>
        <taxon>Pseudomonadota</taxon>
        <taxon>Alphaproteobacteria</taxon>
        <taxon>Hyphomicrobiales</taxon>
        <taxon>Ancalomicrobiaceae</taxon>
        <taxon>Prosthecodimorpha</taxon>
    </lineage>
</organism>
<sequence length="245" mass="25377">MSAPVLLVTGAGRGIGAAVARLAGARGYRVAVNYRQDGEAAAATVAAIREAGGEAEAFAADVGDADAIPALFDAVTARFGPITDLVNNAGLMGGPTRLVDLETEELERLFRTNVFGTILCCREAARRMSLSRGGAGGRIVNVSSIAAVNGSIGERVHYAASKGAVNSFTIGFSREVARDGIRVNVFSPGLTATELNPPERIARLGPTVPYGRAGEPDEMARGILWLLSPEAEYCIGANLTMSGGR</sequence>
<protein>
    <submittedName>
        <fullName evidence="3">Sugar dehydrogenase</fullName>
        <ecNumber evidence="3">1.1.1.47</ecNumber>
    </submittedName>
</protein>
<evidence type="ECO:0000256" key="1">
    <source>
        <dbReference type="ARBA" id="ARBA00006484"/>
    </source>
</evidence>
<dbReference type="SUPFAM" id="SSF51735">
    <property type="entry name" value="NAD(P)-binding Rossmann-fold domains"/>
    <property type="match status" value="1"/>
</dbReference>
<dbReference type="PANTHER" id="PTHR42760">
    <property type="entry name" value="SHORT-CHAIN DEHYDROGENASES/REDUCTASES FAMILY MEMBER"/>
    <property type="match status" value="1"/>
</dbReference>
<dbReference type="InterPro" id="IPR020904">
    <property type="entry name" value="Sc_DH/Rdtase_CS"/>
</dbReference>
<dbReference type="EC" id="1.1.1.47" evidence="3"/>
<dbReference type="InterPro" id="IPR036291">
    <property type="entry name" value="NAD(P)-bd_dom_sf"/>
</dbReference>
<dbReference type="Gene3D" id="3.40.50.720">
    <property type="entry name" value="NAD(P)-binding Rossmann-like Domain"/>
    <property type="match status" value="1"/>
</dbReference>
<dbReference type="FunFam" id="3.40.50.720:FF:000084">
    <property type="entry name" value="Short-chain dehydrogenase reductase"/>
    <property type="match status" value="1"/>
</dbReference>
<name>A0A0P6WAK4_9HYPH</name>
<dbReference type="InterPro" id="IPR002347">
    <property type="entry name" value="SDR_fam"/>
</dbReference>
<reference evidence="3 4" key="1">
    <citation type="submission" date="2015-09" db="EMBL/GenBank/DDBJ databases">
        <authorList>
            <person name="Jackson K.R."/>
            <person name="Lunt B.L."/>
            <person name="Fisher J.N.B."/>
            <person name="Gardner A.V."/>
            <person name="Bailey M.E."/>
            <person name="Deus L.M."/>
            <person name="Earl A.S."/>
            <person name="Gibby P.D."/>
            <person name="Hartmann K.A."/>
            <person name="Liu J.E."/>
            <person name="Manci A.M."/>
            <person name="Nielsen D.A."/>
            <person name="Solomon M.B."/>
            <person name="Breakwell D.P."/>
            <person name="Burnett S.H."/>
            <person name="Grose J.H."/>
        </authorList>
    </citation>
    <scope>NUCLEOTIDE SEQUENCE [LARGE SCALE GENOMIC DNA]</scope>
    <source>
        <strain evidence="3 4">16</strain>
    </source>
</reference>
<comment type="caution">
    <text evidence="3">The sequence shown here is derived from an EMBL/GenBank/DDBJ whole genome shotgun (WGS) entry which is preliminary data.</text>
</comment>
<proteinExistence type="inferred from homology"/>
<dbReference type="STRING" id="665126.ABB55_04335"/>
<keyword evidence="4" id="KW-1185">Reference proteome</keyword>
<dbReference type="AlphaFoldDB" id="A0A0P6WAK4"/>
<dbReference type="EMBL" id="LJYW01000001">
    <property type="protein sequence ID" value="KPL51554.1"/>
    <property type="molecule type" value="Genomic_DNA"/>
</dbReference>
<dbReference type="CDD" id="cd05233">
    <property type="entry name" value="SDR_c"/>
    <property type="match status" value="1"/>
</dbReference>
<dbReference type="PRINTS" id="PR00080">
    <property type="entry name" value="SDRFAMILY"/>
</dbReference>
<comment type="similarity">
    <text evidence="1 2">Belongs to the short-chain dehydrogenases/reductases (SDR) family.</text>
</comment>
<reference evidence="3 4" key="2">
    <citation type="submission" date="2015-10" db="EMBL/GenBank/DDBJ databases">
        <title>Draft Genome Sequence of Prosthecomicrobium hirschii ATCC 27832.</title>
        <authorList>
            <person name="Daniel J."/>
            <person name="Givan S.A."/>
            <person name="Brun Y.V."/>
            <person name="Brown P.J."/>
        </authorList>
    </citation>
    <scope>NUCLEOTIDE SEQUENCE [LARGE SCALE GENOMIC DNA]</scope>
    <source>
        <strain evidence="3 4">16</strain>
    </source>
</reference>
<dbReference type="PROSITE" id="PS00061">
    <property type="entry name" value="ADH_SHORT"/>
    <property type="match status" value="1"/>
</dbReference>
<evidence type="ECO:0000313" key="4">
    <source>
        <dbReference type="Proteomes" id="UP000048984"/>
    </source>
</evidence>